<accession>A0A0M3HRG8</accession>
<dbReference type="Proteomes" id="UP000036681">
    <property type="component" value="Unplaced"/>
</dbReference>
<sequence length="118" mass="13439">MSYSGVRAKQNAGVISVFDIAKVHFVIQFLQVFIGFFVREYSCDVFNNVTSLCTLTNNRRSKMRNDIYPSATLLAEKLDKNAIIRVSESSKDQRNQLHFFKGRAIEVNGIVPHLLNDL</sequence>
<dbReference type="WBParaSite" id="ALUE_0000490101-mRNA-1">
    <property type="protein sequence ID" value="ALUE_0000490101-mRNA-1"/>
    <property type="gene ID" value="ALUE_0000490101"/>
</dbReference>
<evidence type="ECO:0000313" key="2">
    <source>
        <dbReference type="WBParaSite" id="ALUE_0000490101-mRNA-1"/>
    </source>
</evidence>
<proteinExistence type="predicted"/>
<name>A0A0M3HRG8_ASCLU</name>
<keyword evidence="1" id="KW-1185">Reference proteome</keyword>
<organism evidence="1 2">
    <name type="scientific">Ascaris lumbricoides</name>
    <name type="common">Giant roundworm</name>
    <dbReference type="NCBI Taxonomy" id="6252"/>
    <lineage>
        <taxon>Eukaryota</taxon>
        <taxon>Metazoa</taxon>
        <taxon>Ecdysozoa</taxon>
        <taxon>Nematoda</taxon>
        <taxon>Chromadorea</taxon>
        <taxon>Rhabditida</taxon>
        <taxon>Spirurina</taxon>
        <taxon>Ascaridomorpha</taxon>
        <taxon>Ascaridoidea</taxon>
        <taxon>Ascarididae</taxon>
        <taxon>Ascaris</taxon>
    </lineage>
</organism>
<protein>
    <submittedName>
        <fullName evidence="2">Uncharacterized protein</fullName>
    </submittedName>
</protein>
<dbReference type="AlphaFoldDB" id="A0A0M3HRG8"/>
<reference evidence="2" key="1">
    <citation type="submission" date="2017-02" db="UniProtKB">
        <authorList>
            <consortium name="WormBaseParasite"/>
        </authorList>
    </citation>
    <scope>IDENTIFICATION</scope>
</reference>
<evidence type="ECO:0000313" key="1">
    <source>
        <dbReference type="Proteomes" id="UP000036681"/>
    </source>
</evidence>